<protein>
    <submittedName>
        <fullName evidence="1">Uncharacterized protein</fullName>
    </submittedName>
</protein>
<evidence type="ECO:0000313" key="2">
    <source>
        <dbReference type="Proteomes" id="UP001433268"/>
    </source>
</evidence>
<evidence type="ECO:0000313" key="1">
    <source>
        <dbReference type="EMBL" id="KAK8075787.1"/>
    </source>
</evidence>
<reference evidence="1 2" key="1">
    <citation type="submission" date="2023-01" db="EMBL/GenBank/DDBJ databases">
        <title>Analysis of 21 Apiospora genomes using comparative genomics revels a genus with tremendous synthesis potential of carbohydrate active enzymes and secondary metabolites.</title>
        <authorList>
            <person name="Sorensen T."/>
        </authorList>
    </citation>
    <scope>NUCLEOTIDE SEQUENCE [LARGE SCALE GENOMIC DNA]</scope>
    <source>
        <strain evidence="1 2">CBS 114990</strain>
    </source>
</reference>
<dbReference type="EMBL" id="JAQQWN010000007">
    <property type="protein sequence ID" value="KAK8075787.1"/>
    <property type="molecule type" value="Genomic_DNA"/>
</dbReference>
<comment type="caution">
    <text evidence="1">The sequence shown here is derived from an EMBL/GenBank/DDBJ whole genome shotgun (WGS) entry which is preliminary data.</text>
</comment>
<proteinExistence type="predicted"/>
<dbReference type="GeneID" id="92047825"/>
<dbReference type="RefSeq" id="XP_066666727.1">
    <property type="nucleotide sequence ID" value="XM_066814765.1"/>
</dbReference>
<organism evidence="1 2">
    <name type="scientific">Apiospora hydei</name>
    <dbReference type="NCBI Taxonomy" id="1337664"/>
    <lineage>
        <taxon>Eukaryota</taxon>
        <taxon>Fungi</taxon>
        <taxon>Dikarya</taxon>
        <taxon>Ascomycota</taxon>
        <taxon>Pezizomycotina</taxon>
        <taxon>Sordariomycetes</taxon>
        <taxon>Xylariomycetidae</taxon>
        <taxon>Amphisphaeriales</taxon>
        <taxon>Apiosporaceae</taxon>
        <taxon>Apiospora</taxon>
    </lineage>
</organism>
<accession>A0ABR1VY66</accession>
<sequence length="112" mass="12532">MYPRRMTISKAYLTHTAPEDRALQLDPTSTSHTNSYEVETKVALVQHRPSNDQQAIFAEECVYLATVDNFQGEEAKVALGMKQRGERDVGSLSTPNRINVPLFKSEARSCTS</sequence>
<keyword evidence="2" id="KW-1185">Reference proteome</keyword>
<dbReference type="Proteomes" id="UP001433268">
    <property type="component" value="Unassembled WGS sequence"/>
</dbReference>
<name>A0ABR1VY66_9PEZI</name>
<gene>
    <name evidence="1" type="ORF">PG997_010450</name>
</gene>